<organism evidence="2 3">
    <name type="scientific">Streptomyces thermoalcalitolerans</name>
    <dbReference type="NCBI Taxonomy" id="65605"/>
    <lineage>
        <taxon>Bacteria</taxon>
        <taxon>Bacillati</taxon>
        <taxon>Actinomycetota</taxon>
        <taxon>Actinomycetes</taxon>
        <taxon>Kitasatosporales</taxon>
        <taxon>Streptomycetaceae</taxon>
        <taxon>Streptomyces</taxon>
    </lineage>
</organism>
<dbReference type="EMBL" id="BAAAHG010000062">
    <property type="protein sequence ID" value="GAA0928874.1"/>
    <property type="molecule type" value="Genomic_DNA"/>
</dbReference>
<gene>
    <name evidence="2" type="ORF">GCM10009549_51540</name>
</gene>
<comment type="caution">
    <text evidence="2">The sequence shown here is derived from an EMBL/GenBank/DDBJ whole genome shotgun (WGS) entry which is preliminary data.</text>
</comment>
<feature type="compositionally biased region" description="Basic and acidic residues" evidence="1">
    <location>
        <begin position="8"/>
        <end position="19"/>
    </location>
</feature>
<evidence type="ECO:0000313" key="3">
    <source>
        <dbReference type="Proteomes" id="UP001501005"/>
    </source>
</evidence>
<keyword evidence="3" id="KW-1185">Reference proteome</keyword>
<accession>A0ABN1PJV0</accession>
<feature type="region of interest" description="Disordered" evidence="1">
    <location>
        <begin position="1"/>
        <end position="26"/>
    </location>
</feature>
<name>A0ABN1PJV0_9ACTN</name>
<feature type="region of interest" description="Disordered" evidence="1">
    <location>
        <begin position="38"/>
        <end position="70"/>
    </location>
</feature>
<reference evidence="2 3" key="1">
    <citation type="journal article" date="2019" name="Int. J. Syst. Evol. Microbiol.">
        <title>The Global Catalogue of Microorganisms (GCM) 10K type strain sequencing project: providing services to taxonomists for standard genome sequencing and annotation.</title>
        <authorList>
            <consortium name="The Broad Institute Genomics Platform"/>
            <consortium name="The Broad Institute Genome Sequencing Center for Infectious Disease"/>
            <person name="Wu L."/>
            <person name="Ma J."/>
        </authorList>
    </citation>
    <scope>NUCLEOTIDE SEQUENCE [LARGE SCALE GENOMIC DNA]</scope>
    <source>
        <strain evidence="2 3">JCM 10673</strain>
    </source>
</reference>
<proteinExistence type="predicted"/>
<sequence>MPLKWHRERTAVEDPEGSRPHGAPGTVTGSVLFCPYGPAGTGRGGDRARTAGRLTADVPRGQRRAAASTA</sequence>
<evidence type="ECO:0000256" key="1">
    <source>
        <dbReference type="SAM" id="MobiDB-lite"/>
    </source>
</evidence>
<protein>
    <submittedName>
        <fullName evidence="2">Uncharacterized protein</fullName>
    </submittedName>
</protein>
<dbReference type="Proteomes" id="UP001501005">
    <property type="component" value="Unassembled WGS sequence"/>
</dbReference>
<evidence type="ECO:0000313" key="2">
    <source>
        <dbReference type="EMBL" id="GAA0928874.1"/>
    </source>
</evidence>